<dbReference type="AlphaFoldDB" id="A0A1T2XHY2"/>
<feature type="transmembrane region" description="Helical" evidence="5">
    <location>
        <begin position="6"/>
        <end position="32"/>
    </location>
</feature>
<feature type="domain" description="VanZ-like" evidence="6">
    <location>
        <begin position="49"/>
        <end position="192"/>
    </location>
</feature>
<keyword evidence="2 5" id="KW-0812">Transmembrane</keyword>
<feature type="transmembrane region" description="Helical" evidence="5">
    <location>
        <begin position="176"/>
        <end position="194"/>
    </location>
</feature>
<dbReference type="PIRSF" id="PIRSF031578">
    <property type="entry name" value="Uncharacterised_Vanz_RDD-cont"/>
    <property type="match status" value="1"/>
</dbReference>
<feature type="transmembrane region" description="Helical" evidence="5">
    <location>
        <begin position="220"/>
        <end position="240"/>
    </location>
</feature>
<dbReference type="STRING" id="1324314.BVG16_09260"/>
<proteinExistence type="predicted"/>
<evidence type="ECO:0000256" key="3">
    <source>
        <dbReference type="ARBA" id="ARBA00022989"/>
    </source>
</evidence>
<dbReference type="InterPro" id="IPR006976">
    <property type="entry name" value="VanZ-like"/>
</dbReference>
<comment type="caution">
    <text evidence="8">The sequence shown here is derived from an EMBL/GenBank/DDBJ whole genome shotgun (WGS) entry which is preliminary data.</text>
</comment>
<evidence type="ECO:0000313" key="8">
    <source>
        <dbReference type="EMBL" id="OPA79507.1"/>
    </source>
</evidence>
<dbReference type="Pfam" id="PF04892">
    <property type="entry name" value="VanZ"/>
    <property type="match status" value="1"/>
</dbReference>
<comment type="subcellular location">
    <subcellularLocation>
        <location evidence="1">Membrane</location>
        <topology evidence="1">Multi-pass membrane protein</topology>
    </subcellularLocation>
</comment>
<dbReference type="RefSeq" id="WP_078498503.1">
    <property type="nucleotide sequence ID" value="NZ_MSZX01000003.1"/>
</dbReference>
<evidence type="ECO:0000256" key="5">
    <source>
        <dbReference type="SAM" id="Phobius"/>
    </source>
</evidence>
<dbReference type="EMBL" id="MSZX01000003">
    <property type="protein sequence ID" value="OPA79507.1"/>
    <property type="molecule type" value="Genomic_DNA"/>
</dbReference>
<keyword evidence="4 5" id="KW-0472">Membrane</keyword>
<feature type="domain" description="RDD" evidence="7">
    <location>
        <begin position="215"/>
        <end position="346"/>
    </location>
</feature>
<dbReference type="PANTHER" id="PTHR36834:SF1">
    <property type="entry name" value="INTEGRAL MEMBRANE PROTEIN"/>
    <property type="match status" value="1"/>
</dbReference>
<accession>A0A1T2XHY2</accession>
<gene>
    <name evidence="8" type="ORF">BVG16_09260</name>
</gene>
<feature type="transmembrane region" description="Helical" evidence="5">
    <location>
        <begin position="288"/>
        <end position="310"/>
    </location>
</feature>
<sequence length="360" mass="41935">MLEPYLFPISYAFMTFPIAAAFFTLPFLIVQYRRHGYIHKYRALILYLFLLYMMNALYLIVLPLPASIHNLPPKAVSYYQLIPFHFVMDIIRETSVRPGIPSTYWHLLKERAFLQVVFNVALTVPFGMFLRHYLRAHWVRCLVVTFMLSLFFEVTQVTGIYGIYDYPYRLFDVDDLITNTLGGMIGLLAAEWFAKILPRVDRLDEHVDLSTKRVSYTRRGIAFCIDWFVLSPFLTLLAILQVPYPFVIGVILYFIILPYVTNGHTLGKWIVRIRVKGQGERLTAREVIVRYGLFYLVLGGLNQLLFIVASSSLSPILIMIYALGMFVVDVLFGIHLLRCMFNRERQLFYEAKSHTTHIII</sequence>
<feature type="transmembrane region" description="Helical" evidence="5">
    <location>
        <begin position="142"/>
        <end position="164"/>
    </location>
</feature>
<feature type="transmembrane region" description="Helical" evidence="5">
    <location>
        <begin position="246"/>
        <end position="267"/>
    </location>
</feature>
<dbReference type="PANTHER" id="PTHR36834">
    <property type="entry name" value="MEMBRANE PROTEIN-RELATED"/>
    <property type="match status" value="1"/>
</dbReference>
<reference evidence="8 9" key="1">
    <citation type="submission" date="2017-01" db="EMBL/GenBank/DDBJ databases">
        <title>Genome analysis of Paenibacillus selenitrireducens ES3-24.</title>
        <authorList>
            <person name="Xu D."/>
            <person name="Yao R."/>
            <person name="Zheng S."/>
        </authorList>
    </citation>
    <scope>NUCLEOTIDE SEQUENCE [LARGE SCALE GENOMIC DNA]</scope>
    <source>
        <strain evidence="8 9">ES3-24</strain>
    </source>
</reference>
<name>A0A1T2XHY2_9BACL</name>
<dbReference type="InterPro" id="IPR021192">
    <property type="entry name" value="UCP031578_Vanz/RDD"/>
</dbReference>
<feature type="transmembrane region" description="Helical" evidence="5">
    <location>
        <begin position="44"/>
        <end position="64"/>
    </location>
</feature>
<feature type="transmembrane region" description="Helical" evidence="5">
    <location>
        <begin position="316"/>
        <end position="337"/>
    </location>
</feature>
<evidence type="ECO:0000259" key="6">
    <source>
        <dbReference type="Pfam" id="PF04892"/>
    </source>
</evidence>
<feature type="transmembrane region" description="Helical" evidence="5">
    <location>
        <begin position="112"/>
        <end position="130"/>
    </location>
</feature>
<evidence type="ECO:0000256" key="1">
    <source>
        <dbReference type="ARBA" id="ARBA00004141"/>
    </source>
</evidence>
<dbReference type="OrthoDB" id="4822551at2"/>
<evidence type="ECO:0000313" key="9">
    <source>
        <dbReference type="Proteomes" id="UP000190188"/>
    </source>
</evidence>
<dbReference type="Pfam" id="PF06271">
    <property type="entry name" value="RDD"/>
    <property type="match status" value="1"/>
</dbReference>
<organism evidence="8 9">
    <name type="scientific">Paenibacillus selenitireducens</name>
    <dbReference type="NCBI Taxonomy" id="1324314"/>
    <lineage>
        <taxon>Bacteria</taxon>
        <taxon>Bacillati</taxon>
        <taxon>Bacillota</taxon>
        <taxon>Bacilli</taxon>
        <taxon>Bacillales</taxon>
        <taxon>Paenibacillaceae</taxon>
        <taxon>Paenibacillus</taxon>
    </lineage>
</organism>
<keyword evidence="9" id="KW-1185">Reference proteome</keyword>
<evidence type="ECO:0000259" key="7">
    <source>
        <dbReference type="Pfam" id="PF06271"/>
    </source>
</evidence>
<keyword evidence="3 5" id="KW-1133">Transmembrane helix</keyword>
<protein>
    <submittedName>
        <fullName evidence="8">Teicoplanin resistance protein VanZ</fullName>
    </submittedName>
</protein>
<dbReference type="Proteomes" id="UP000190188">
    <property type="component" value="Unassembled WGS sequence"/>
</dbReference>
<dbReference type="InterPro" id="IPR053150">
    <property type="entry name" value="Teicoplanin_resist-assoc"/>
</dbReference>
<evidence type="ECO:0000256" key="2">
    <source>
        <dbReference type="ARBA" id="ARBA00022692"/>
    </source>
</evidence>
<dbReference type="GO" id="GO:0016020">
    <property type="term" value="C:membrane"/>
    <property type="evidence" value="ECO:0007669"/>
    <property type="project" value="UniProtKB-SubCell"/>
</dbReference>
<evidence type="ECO:0000256" key="4">
    <source>
        <dbReference type="ARBA" id="ARBA00023136"/>
    </source>
</evidence>
<dbReference type="InterPro" id="IPR010432">
    <property type="entry name" value="RDD"/>
</dbReference>